<feature type="transmembrane region" description="Helical" evidence="1">
    <location>
        <begin position="108"/>
        <end position="127"/>
    </location>
</feature>
<keyword evidence="1" id="KW-1133">Transmembrane helix</keyword>
<sequence>MLALAALALASTPGRLVAPSAGRLELVRRFTDRMIRRTSVSMLDPWALLPPPAAVSGLNVLGGRFVVSRLLVLGAFARGRSTLLTAVGVLIPLMAVWLGAALTLGLPWSWRLAVALVLAVAAVVRTVTRPMLDFGNLGLVSIEGVLIPAGLIVQLVRGPDLLLVGTLLLT</sequence>
<feature type="transmembrane region" description="Helical" evidence="1">
    <location>
        <begin position="134"/>
        <end position="156"/>
    </location>
</feature>
<accession>A0ABP5CTZ2</accession>
<keyword evidence="3" id="KW-1185">Reference proteome</keyword>
<keyword evidence="1" id="KW-0472">Membrane</keyword>
<evidence type="ECO:0000256" key="1">
    <source>
        <dbReference type="SAM" id="Phobius"/>
    </source>
</evidence>
<keyword evidence="1" id="KW-0812">Transmembrane</keyword>
<feature type="transmembrane region" description="Helical" evidence="1">
    <location>
        <begin position="83"/>
        <end position="102"/>
    </location>
</feature>
<dbReference type="EMBL" id="BAAANN010000019">
    <property type="protein sequence ID" value="GAA1968823.1"/>
    <property type="molecule type" value="Genomic_DNA"/>
</dbReference>
<name>A0ABP5CTZ2_9PSEU</name>
<organism evidence="2 3">
    <name type="scientific">Amycolatopsis minnesotensis</name>
    <dbReference type="NCBI Taxonomy" id="337894"/>
    <lineage>
        <taxon>Bacteria</taxon>
        <taxon>Bacillati</taxon>
        <taxon>Actinomycetota</taxon>
        <taxon>Actinomycetes</taxon>
        <taxon>Pseudonocardiales</taxon>
        <taxon>Pseudonocardiaceae</taxon>
        <taxon>Amycolatopsis</taxon>
    </lineage>
</organism>
<evidence type="ECO:0000313" key="2">
    <source>
        <dbReference type="EMBL" id="GAA1968823.1"/>
    </source>
</evidence>
<evidence type="ECO:0000313" key="3">
    <source>
        <dbReference type="Proteomes" id="UP001501116"/>
    </source>
</evidence>
<reference evidence="3" key="1">
    <citation type="journal article" date="2019" name="Int. J. Syst. Evol. Microbiol.">
        <title>The Global Catalogue of Microorganisms (GCM) 10K type strain sequencing project: providing services to taxonomists for standard genome sequencing and annotation.</title>
        <authorList>
            <consortium name="The Broad Institute Genomics Platform"/>
            <consortium name="The Broad Institute Genome Sequencing Center for Infectious Disease"/>
            <person name="Wu L."/>
            <person name="Ma J."/>
        </authorList>
    </citation>
    <scope>NUCLEOTIDE SEQUENCE [LARGE SCALE GENOMIC DNA]</scope>
    <source>
        <strain evidence="3">JCM 14545</strain>
    </source>
</reference>
<gene>
    <name evidence="2" type="ORF">GCM10009754_47390</name>
</gene>
<comment type="caution">
    <text evidence="2">The sequence shown here is derived from an EMBL/GenBank/DDBJ whole genome shotgun (WGS) entry which is preliminary data.</text>
</comment>
<dbReference type="Proteomes" id="UP001501116">
    <property type="component" value="Unassembled WGS sequence"/>
</dbReference>
<proteinExistence type="predicted"/>
<protein>
    <submittedName>
        <fullName evidence="2">Uncharacterized protein</fullName>
    </submittedName>
</protein>
<feature type="transmembrane region" description="Helical" evidence="1">
    <location>
        <begin position="46"/>
        <end position="71"/>
    </location>
</feature>